<comment type="subcellular location">
    <subcellularLocation>
        <location evidence="1">Cell membrane</location>
        <topology evidence="1">Multi-pass membrane protein</topology>
    </subcellularLocation>
</comment>
<dbReference type="SUPFAM" id="SSF56784">
    <property type="entry name" value="HAD-like"/>
    <property type="match status" value="1"/>
</dbReference>
<dbReference type="Gene3D" id="3.40.50.1000">
    <property type="entry name" value="HAD superfamily/HAD-like"/>
    <property type="match status" value="1"/>
</dbReference>
<dbReference type="Gene3D" id="2.70.150.10">
    <property type="entry name" value="Calcium-transporting ATPase, cytoplasmic transduction domain A"/>
    <property type="match status" value="1"/>
</dbReference>
<keyword evidence="3 11" id="KW-0812">Transmembrane</keyword>
<keyword evidence="8" id="KW-1278">Translocase</keyword>
<evidence type="ECO:0000313" key="15">
    <source>
        <dbReference type="Proteomes" id="UP000521922"/>
    </source>
</evidence>
<dbReference type="NCBIfam" id="TIGR01494">
    <property type="entry name" value="ATPase_P-type"/>
    <property type="match status" value="2"/>
</dbReference>
<dbReference type="PRINTS" id="PR00119">
    <property type="entry name" value="CATATPASE"/>
</dbReference>
<evidence type="ECO:0000256" key="3">
    <source>
        <dbReference type="ARBA" id="ARBA00022692"/>
    </source>
</evidence>
<dbReference type="InterPro" id="IPR036412">
    <property type="entry name" value="HAD-like_sf"/>
</dbReference>
<dbReference type="PANTHER" id="PTHR43079:SF1">
    <property type="entry name" value="CADMIUM_ZINC-TRANSPORTING ATPASE HMA1, CHLOROPLASTIC-RELATED"/>
    <property type="match status" value="1"/>
</dbReference>
<accession>A0A7Y9J1N8</accession>
<evidence type="ECO:0000256" key="5">
    <source>
        <dbReference type="ARBA" id="ARBA00022741"/>
    </source>
</evidence>
<protein>
    <submittedName>
        <fullName evidence="14">Heavy metal translocating P-type ATPase</fullName>
    </submittedName>
</protein>
<dbReference type="NCBIfam" id="TIGR01512">
    <property type="entry name" value="ATPase-IB2_Cd"/>
    <property type="match status" value="1"/>
</dbReference>
<name>A0A7Y9J1N8_9ACTN</name>
<dbReference type="InterPro" id="IPR059000">
    <property type="entry name" value="ATPase_P-type_domA"/>
</dbReference>
<dbReference type="RefSeq" id="WP_425491499.1">
    <property type="nucleotide sequence ID" value="NZ_BAAAGN010000010.1"/>
</dbReference>
<dbReference type="Proteomes" id="UP000521922">
    <property type="component" value="Unassembled WGS sequence"/>
</dbReference>
<keyword evidence="15" id="KW-1185">Reference proteome</keyword>
<evidence type="ECO:0000256" key="12">
    <source>
        <dbReference type="SAM" id="MobiDB-lite"/>
    </source>
</evidence>
<dbReference type="Pfam" id="PF00122">
    <property type="entry name" value="E1-E2_ATPase"/>
    <property type="match status" value="1"/>
</dbReference>
<evidence type="ECO:0000256" key="1">
    <source>
        <dbReference type="ARBA" id="ARBA00004651"/>
    </source>
</evidence>
<feature type="domain" description="P-type ATPase A" evidence="13">
    <location>
        <begin position="145"/>
        <end position="246"/>
    </location>
</feature>
<dbReference type="NCBIfam" id="TIGR01525">
    <property type="entry name" value="ATPase-IB_hvy"/>
    <property type="match status" value="1"/>
</dbReference>
<feature type="transmembrane region" description="Helical" evidence="11">
    <location>
        <begin position="292"/>
        <end position="316"/>
    </location>
</feature>
<feature type="region of interest" description="Disordered" evidence="12">
    <location>
        <begin position="1"/>
        <end position="28"/>
    </location>
</feature>
<dbReference type="Pfam" id="PF00702">
    <property type="entry name" value="Hydrolase"/>
    <property type="match status" value="1"/>
</dbReference>
<keyword evidence="7" id="KW-0460">Magnesium</keyword>
<dbReference type="SUPFAM" id="SSF81665">
    <property type="entry name" value="Calcium ATPase, transmembrane domain M"/>
    <property type="match status" value="1"/>
</dbReference>
<keyword evidence="11" id="KW-1003">Cell membrane</keyword>
<evidence type="ECO:0000256" key="9">
    <source>
        <dbReference type="ARBA" id="ARBA00022989"/>
    </source>
</evidence>
<dbReference type="AlphaFoldDB" id="A0A7Y9J1N8"/>
<evidence type="ECO:0000256" key="11">
    <source>
        <dbReference type="RuleBase" id="RU362081"/>
    </source>
</evidence>
<dbReference type="InterPro" id="IPR051949">
    <property type="entry name" value="Cation_Transport_ATPase"/>
</dbReference>
<dbReference type="PROSITE" id="PS00154">
    <property type="entry name" value="ATPASE_E1_E2"/>
    <property type="match status" value="1"/>
</dbReference>
<sequence>MTLAPDAARDAARDAAPAGRELPRPPSVLRTGARLPEVRWAGLALALFLLGGALQLAGAPSGASWAAYLACYAAGGWEPGWAGLRALREKTFDVDLLMVLAAVAAAAIGQVLDGALLIVIFATSGAVEAVITQRTADSVGSLLGLTPERATRLDAAGAEEPVDVADLAVGDLVLVRPGERVGADGTVVEGLSEVDQQAVTGESVPVPRGPGDTVLSGTLNGTGALRVRVEREAGESVIARVVAMVEQASATKARTQLFVERVEQRYSLGVVAATLLLLAVPVLLGATFESALLRAITFMIVASPCAVVLATMPPLLSATANAGRHGVLVKSATVLEAAGRTTVVAFDKTGTLTEGAPEVTAVRGHGAFTEDRVLRAAAAAEQSSEHVLGRAVLRATRERGLDVPAAQDFRALPGRGVVARVEGHEVRVERADRAGAGEGTGGGTGGDGDAGVGTVVGVHLDGHRIGTITLVDRLRPAAPAAVAACAALTGRPVHLLTGDDDAAAAHVAARTGTGVVHARVLPEDKVRVVTGLQDAGERVLLVGDGVNDAPALATAATGVAMGRRGSDLALDAADVVLVRDEVDAVPRLVALSRRAHRVVVANLVVAAAFIVVLVTWDLVGELPLPLAVAGHEGSTVLVALNGLRLLRARAWDRAVPGPGR</sequence>
<evidence type="ECO:0000259" key="13">
    <source>
        <dbReference type="Pfam" id="PF00122"/>
    </source>
</evidence>
<evidence type="ECO:0000256" key="2">
    <source>
        <dbReference type="ARBA" id="ARBA00006024"/>
    </source>
</evidence>
<dbReference type="InterPro" id="IPR018303">
    <property type="entry name" value="ATPase_P-typ_P_site"/>
</dbReference>
<evidence type="ECO:0000256" key="4">
    <source>
        <dbReference type="ARBA" id="ARBA00022723"/>
    </source>
</evidence>
<dbReference type="InterPro" id="IPR027256">
    <property type="entry name" value="P-typ_ATPase_IB"/>
</dbReference>
<dbReference type="GO" id="GO:0005524">
    <property type="term" value="F:ATP binding"/>
    <property type="evidence" value="ECO:0007669"/>
    <property type="project" value="UniProtKB-UniRule"/>
</dbReference>
<keyword evidence="9 11" id="KW-1133">Transmembrane helix</keyword>
<gene>
    <name evidence="14" type="ORF">BJ968_002798</name>
</gene>
<dbReference type="PANTHER" id="PTHR43079">
    <property type="entry name" value="PROBABLE CADMIUM/ZINC-TRANSPORTING ATPASE HMA1"/>
    <property type="match status" value="1"/>
</dbReference>
<dbReference type="Gene3D" id="3.40.1110.10">
    <property type="entry name" value="Calcium-transporting ATPase, cytoplasmic domain N"/>
    <property type="match status" value="1"/>
</dbReference>
<organism evidence="14 15">
    <name type="scientific">Kineococcus aurantiacus</name>
    <dbReference type="NCBI Taxonomy" id="37633"/>
    <lineage>
        <taxon>Bacteria</taxon>
        <taxon>Bacillati</taxon>
        <taxon>Actinomycetota</taxon>
        <taxon>Actinomycetes</taxon>
        <taxon>Kineosporiales</taxon>
        <taxon>Kineosporiaceae</taxon>
        <taxon>Kineococcus</taxon>
    </lineage>
</organism>
<feature type="region of interest" description="Disordered" evidence="12">
    <location>
        <begin position="431"/>
        <end position="450"/>
    </location>
</feature>
<evidence type="ECO:0000313" key="14">
    <source>
        <dbReference type="EMBL" id="NYD23258.1"/>
    </source>
</evidence>
<dbReference type="PRINTS" id="PR00120">
    <property type="entry name" value="HATPASE"/>
</dbReference>
<proteinExistence type="inferred from homology"/>
<keyword evidence="6 11" id="KW-0067">ATP-binding</keyword>
<dbReference type="EMBL" id="JACCBB010000001">
    <property type="protein sequence ID" value="NYD23258.1"/>
    <property type="molecule type" value="Genomic_DNA"/>
</dbReference>
<dbReference type="GO" id="GO:0016887">
    <property type="term" value="F:ATP hydrolysis activity"/>
    <property type="evidence" value="ECO:0007669"/>
    <property type="project" value="InterPro"/>
</dbReference>
<comment type="similarity">
    <text evidence="2 11">Belongs to the cation transport ATPase (P-type) (TC 3.A.3) family. Type IB subfamily.</text>
</comment>
<dbReference type="GO" id="GO:0046872">
    <property type="term" value="F:metal ion binding"/>
    <property type="evidence" value="ECO:0007669"/>
    <property type="project" value="UniProtKB-KW"/>
</dbReference>
<dbReference type="FunFam" id="2.70.150.10:FF:000002">
    <property type="entry name" value="Copper-transporting ATPase 1, putative"/>
    <property type="match status" value="1"/>
</dbReference>
<dbReference type="InterPro" id="IPR023214">
    <property type="entry name" value="HAD_sf"/>
</dbReference>
<dbReference type="InterPro" id="IPR008250">
    <property type="entry name" value="ATPase_P-typ_transduc_dom_A_sf"/>
</dbReference>
<evidence type="ECO:0000256" key="6">
    <source>
        <dbReference type="ARBA" id="ARBA00022840"/>
    </source>
</evidence>
<dbReference type="InterPro" id="IPR023298">
    <property type="entry name" value="ATPase_P-typ_TM_dom_sf"/>
</dbReference>
<dbReference type="InterPro" id="IPR023299">
    <property type="entry name" value="ATPase_P-typ_cyto_dom_N"/>
</dbReference>
<dbReference type="InterPro" id="IPR001757">
    <property type="entry name" value="P_typ_ATPase"/>
</dbReference>
<keyword evidence="10 11" id="KW-0472">Membrane</keyword>
<evidence type="ECO:0000256" key="10">
    <source>
        <dbReference type="ARBA" id="ARBA00023136"/>
    </source>
</evidence>
<dbReference type="SUPFAM" id="SSF81653">
    <property type="entry name" value="Calcium ATPase, transduction domain A"/>
    <property type="match status" value="1"/>
</dbReference>
<comment type="caution">
    <text evidence="14">The sequence shown here is derived from an EMBL/GenBank/DDBJ whole genome shotgun (WGS) entry which is preliminary data.</text>
</comment>
<evidence type="ECO:0000256" key="7">
    <source>
        <dbReference type="ARBA" id="ARBA00022842"/>
    </source>
</evidence>
<evidence type="ECO:0000256" key="8">
    <source>
        <dbReference type="ARBA" id="ARBA00022967"/>
    </source>
</evidence>
<feature type="transmembrane region" description="Helical" evidence="11">
    <location>
        <begin position="598"/>
        <end position="616"/>
    </location>
</feature>
<feature type="compositionally biased region" description="Gly residues" evidence="12">
    <location>
        <begin position="436"/>
        <end position="450"/>
    </location>
</feature>
<dbReference type="GO" id="GO:0019829">
    <property type="term" value="F:ATPase-coupled monoatomic cation transmembrane transporter activity"/>
    <property type="evidence" value="ECO:0007669"/>
    <property type="project" value="InterPro"/>
</dbReference>
<feature type="transmembrane region" description="Helical" evidence="11">
    <location>
        <begin position="40"/>
        <end position="59"/>
    </location>
</feature>
<keyword evidence="5 11" id="KW-0547">Nucleotide-binding</keyword>
<dbReference type="GO" id="GO:0005886">
    <property type="term" value="C:plasma membrane"/>
    <property type="evidence" value="ECO:0007669"/>
    <property type="project" value="UniProtKB-SubCell"/>
</dbReference>
<feature type="transmembrane region" description="Helical" evidence="11">
    <location>
        <begin position="266"/>
        <end position="286"/>
    </location>
</feature>
<keyword evidence="4 11" id="KW-0479">Metal-binding</keyword>
<reference evidence="14 15" key="1">
    <citation type="submission" date="2020-07" db="EMBL/GenBank/DDBJ databases">
        <title>Sequencing the genomes of 1000 actinobacteria strains.</title>
        <authorList>
            <person name="Klenk H.-P."/>
        </authorList>
    </citation>
    <scope>NUCLEOTIDE SEQUENCE [LARGE SCALE GENOMIC DNA]</scope>
    <source>
        <strain evidence="14 15">DSM 7487</strain>
    </source>
</reference>